<dbReference type="Proteomes" id="UP001158598">
    <property type="component" value="Chromosome"/>
</dbReference>
<evidence type="ECO:0000313" key="1">
    <source>
        <dbReference type="EMBL" id="CAI8804993.1"/>
    </source>
</evidence>
<dbReference type="RefSeq" id="WP_041361378.1">
    <property type="nucleotide sequence ID" value="NZ_OX458332.1"/>
</dbReference>
<name>A0AA35XYC9_METCP</name>
<sequence>MLRQTVAAGYAAERSTGFVKTCIPVTLKVLQAPQAVKRFLEGMSAGAYPFLVESPMRRES</sequence>
<dbReference type="EMBL" id="OX458332">
    <property type="protein sequence ID" value="CAI8804993.1"/>
    <property type="molecule type" value="Genomic_DNA"/>
</dbReference>
<reference evidence="1" key="1">
    <citation type="submission" date="2023-03" db="EMBL/GenBank/DDBJ databases">
        <authorList>
            <person name="Pearce D."/>
        </authorList>
    </citation>
    <scope>NUCLEOTIDE SEQUENCE</scope>
    <source>
        <strain evidence="1">Mc</strain>
    </source>
</reference>
<protein>
    <submittedName>
        <fullName evidence="1">Uncharacterized protein</fullName>
    </submittedName>
</protein>
<dbReference type="AlphaFoldDB" id="A0AA35XYC9"/>
<gene>
    <name evidence="1" type="ORF">MCNOR_1642</name>
</gene>
<accession>A0AA35XYC9</accession>
<organism evidence="1 2">
    <name type="scientific">Methylococcus capsulatus</name>
    <dbReference type="NCBI Taxonomy" id="414"/>
    <lineage>
        <taxon>Bacteria</taxon>
        <taxon>Pseudomonadati</taxon>
        <taxon>Pseudomonadota</taxon>
        <taxon>Gammaproteobacteria</taxon>
        <taxon>Methylococcales</taxon>
        <taxon>Methylococcaceae</taxon>
        <taxon>Methylococcus</taxon>
    </lineage>
</organism>
<proteinExistence type="predicted"/>
<evidence type="ECO:0000313" key="2">
    <source>
        <dbReference type="Proteomes" id="UP001158598"/>
    </source>
</evidence>